<dbReference type="Pfam" id="PF01839">
    <property type="entry name" value="FG-GAP"/>
    <property type="match status" value="1"/>
</dbReference>
<dbReference type="AlphaFoldDB" id="A0A4Q7ZCP3"/>
<dbReference type="Pfam" id="PF13205">
    <property type="entry name" value="Big_5"/>
    <property type="match status" value="2"/>
</dbReference>
<feature type="signal peptide" evidence="2">
    <location>
        <begin position="1"/>
        <end position="23"/>
    </location>
</feature>
<dbReference type="InterPro" id="IPR032812">
    <property type="entry name" value="SbsA_Ig"/>
</dbReference>
<feature type="domain" description="SbsA Ig-like" evidence="3">
    <location>
        <begin position="354"/>
        <end position="453"/>
    </location>
</feature>
<reference evidence="4 5" key="1">
    <citation type="submission" date="2019-02" db="EMBL/GenBank/DDBJ databases">
        <title>Genomic Encyclopedia of Type Strains, Phase IV (KMG-IV): sequencing the most valuable type-strain genomes for metagenomic binning, comparative biology and taxonomic classification.</title>
        <authorList>
            <person name="Goeker M."/>
        </authorList>
    </citation>
    <scope>NUCLEOTIDE SEQUENCE [LARGE SCALE GENOMIC DNA]</scope>
    <source>
        <strain evidence="4 5">DSM 105135</strain>
    </source>
</reference>
<organism evidence="4 5">
    <name type="scientific">Fluviicoccus keumensis</name>
    <dbReference type="NCBI Taxonomy" id="1435465"/>
    <lineage>
        <taxon>Bacteria</taxon>
        <taxon>Pseudomonadati</taxon>
        <taxon>Pseudomonadota</taxon>
        <taxon>Gammaproteobacteria</taxon>
        <taxon>Moraxellales</taxon>
        <taxon>Moraxellaceae</taxon>
        <taxon>Fluviicoccus</taxon>
    </lineage>
</organism>
<dbReference type="SUPFAM" id="SSF69318">
    <property type="entry name" value="Integrin alpha N-terminal domain"/>
    <property type="match status" value="2"/>
</dbReference>
<evidence type="ECO:0000259" key="3">
    <source>
        <dbReference type="Pfam" id="PF13205"/>
    </source>
</evidence>
<dbReference type="PANTHER" id="PTHR46580:SF4">
    <property type="entry name" value="ATP_GTP-BINDING PROTEIN"/>
    <property type="match status" value="1"/>
</dbReference>
<comment type="caution">
    <text evidence="4">The sequence shown here is derived from an EMBL/GenBank/DDBJ whole genome shotgun (WGS) entry which is preliminary data.</text>
</comment>
<protein>
    <submittedName>
        <fullName evidence="4">VCBS repeat protein</fullName>
    </submittedName>
</protein>
<evidence type="ECO:0000313" key="5">
    <source>
        <dbReference type="Proteomes" id="UP000292423"/>
    </source>
</evidence>
<gene>
    <name evidence="4" type="ORF">EV700_0943</name>
</gene>
<accession>A0A4Q7ZCP3</accession>
<dbReference type="RefSeq" id="WP_130411179.1">
    <property type="nucleotide sequence ID" value="NZ_SHKX01000010.1"/>
</dbReference>
<sequence length="853" mass="91505">MSRYPHALKMPATLLALSLLLNACGGGDSGSTKSAAPSDPISGNFIPTQTGARWVYQTADSSSNAPEGSTSIQEITGKRLIAGNPAYDMVSHNAESGDPEFNAFFSIANQTVSLWAEDGSTHVDLMRLPLHIGDHFVQTDEPDQDSGSDYDGDGINERMSIHYELTVAGMEAVDVPAGHFGQALKIETRGTQTLHYSRSGSNLSITYASLDWYVDGIGQVKSMSQTHFPDPAYDYGFSQQLLAYRIGELGSDKEPPQLSQLLPAADSTQSALPIFSADFSEDMDGASFRNDNVQLLDKNNQPVSGYTAYAKRRLTFTPSAPLASGRYTLRIRGSVTDRVGNSLGTDIERTITADADAPALLSSIPVDNATIVPLDSPILLTFSEAVDPTTLVVQLQRDDNSERILADQTVNGSRVTLKPREMLQRGKRYTVRVNNLRDLNGNAAGWTPTLSFTADSGMFQTPVYFHTGSWAEAVAVGDLDGDGRKDIVMTTGFEFDNANDYTLMVFMQQGDGTLSGPTRVRLKSTYVCKATSVAIANMTGDSLPEVVVGEGNCGVEILSRDSAGQWQSTKQLAGTNGYQIRTADFNGDGKTDIVGAGRGTGTVTFWMQYWGGFGVRDYDINHSGQEDLAIGDINGDGRIDLAVISGQGDSALGVILQNPDRNFGTAFYPDTGGRKLNSGTIGDVNGDGRDDLLFTAGGDRPDSLLCILQQQASGKLGTPMVLPSQDISGSTVTADMDNDGRTDVIIAHFGWASVGLFLQSATGQLEPETLFNAPYTAGYNPQGMAVDDVNGDGFKDIVLADYNGNLAVLYNRLGSVPAITKSRTGTPVSRQRKSAPLPMLHRQPAKLRWLMPQ</sequence>
<keyword evidence="1 2" id="KW-0732">Signal</keyword>
<dbReference type="InterPro" id="IPR014755">
    <property type="entry name" value="Cu-Rt/internalin_Ig-like"/>
</dbReference>
<keyword evidence="5" id="KW-1185">Reference proteome</keyword>
<dbReference type="InterPro" id="IPR013517">
    <property type="entry name" value="FG-GAP"/>
</dbReference>
<dbReference type="EMBL" id="SHKX01000010">
    <property type="protein sequence ID" value="RZU47974.1"/>
    <property type="molecule type" value="Genomic_DNA"/>
</dbReference>
<name>A0A4Q7ZCP3_9GAMM</name>
<proteinExistence type="predicted"/>
<dbReference type="Gene3D" id="2.60.40.1220">
    <property type="match status" value="2"/>
</dbReference>
<evidence type="ECO:0000256" key="2">
    <source>
        <dbReference type="SAM" id="SignalP"/>
    </source>
</evidence>
<dbReference type="Gene3D" id="2.40.360.20">
    <property type="match status" value="1"/>
</dbReference>
<feature type="chain" id="PRO_5020862158" evidence="2">
    <location>
        <begin position="24"/>
        <end position="853"/>
    </location>
</feature>
<dbReference type="Pfam" id="PF13517">
    <property type="entry name" value="FG-GAP_3"/>
    <property type="match status" value="2"/>
</dbReference>
<dbReference type="InterPro" id="IPR028994">
    <property type="entry name" value="Integrin_alpha_N"/>
</dbReference>
<evidence type="ECO:0000313" key="4">
    <source>
        <dbReference type="EMBL" id="RZU47974.1"/>
    </source>
</evidence>
<dbReference type="Proteomes" id="UP000292423">
    <property type="component" value="Unassembled WGS sequence"/>
</dbReference>
<evidence type="ECO:0000256" key="1">
    <source>
        <dbReference type="ARBA" id="ARBA00022729"/>
    </source>
</evidence>
<dbReference type="PANTHER" id="PTHR46580">
    <property type="entry name" value="SENSOR KINASE-RELATED"/>
    <property type="match status" value="1"/>
</dbReference>
<dbReference type="Gene3D" id="2.130.10.130">
    <property type="entry name" value="Integrin alpha, N-terminal"/>
    <property type="match status" value="3"/>
</dbReference>
<feature type="domain" description="SbsA Ig-like" evidence="3">
    <location>
        <begin position="252"/>
        <end position="345"/>
    </location>
</feature>
<dbReference type="OrthoDB" id="9806238at2"/>